<feature type="region of interest" description="Disordered" evidence="1">
    <location>
        <begin position="24"/>
        <end position="117"/>
    </location>
</feature>
<reference evidence="4" key="1">
    <citation type="journal article" date="2013" name="Proc. Natl. Acad. Sci. U.S.A.">
        <title>Genome structure and metabolic features in the red seaweed Chondrus crispus shed light on evolution of the Archaeplastida.</title>
        <authorList>
            <person name="Collen J."/>
            <person name="Porcel B."/>
            <person name="Carre W."/>
            <person name="Ball S.G."/>
            <person name="Chaparro C."/>
            <person name="Tonon T."/>
            <person name="Barbeyron T."/>
            <person name="Michel G."/>
            <person name="Noel B."/>
            <person name="Valentin K."/>
            <person name="Elias M."/>
            <person name="Artiguenave F."/>
            <person name="Arun A."/>
            <person name="Aury J.M."/>
            <person name="Barbosa-Neto J.F."/>
            <person name="Bothwell J.H."/>
            <person name="Bouget F.Y."/>
            <person name="Brillet L."/>
            <person name="Cabello-Hurtado F."/>
            <person name="Capella-Gutierrez S."/>
            <person name="Charrier B."/>
            <person name="Cladiere L."/>
            <person name="Cock J.M."/>
            <person name="Coelho S.M."/>
            <person name="Colleoni C."/>
            <person name="Czjzek M."/>
            <person name="Da Silva C."/>
            <person name="Delage L."/>
            <person name="Denoeud F."/>
            <person name="Deschamps P."/>
            <person name="Dittami S.M."/>
            <person name="Gabaldon T."/>
            <person name="Gachon C.M."/>
            <person name="Groisillier A."/>
            <person name="Herve C."/>
            <person name="Jabbari K."/>
            <person name="Katinka M."/>
            <person name="Kloareg B."/>
            <person name="Kowalczyk N."/>
            <person name="Labadie K."/>
            <person name="Leblanc C."/>
            <person name="Lopez P.J."/>
            <person name="McLachlan D.H."/>
            <person name="Meslet-Cladiere L."/>
            <person name="Moustafa A."/>
            <person name="Nehr Z."/>
            <person name="Nyvall Collen P."/>
            <person name="Panaud O."/>
            <person name="Partensky F."/>
            <person name="Poulain J."/>
            <person name="Rensing S.A."/>
            <person name="Rousvoal S."/>
            <person name="Samson G."/>
            <person name="Symeonidi A."/>
            <person name="Weissenbach J."/>
            <person name="Zambounis A."/>
            <person name="Wincker P."/>
            <person name="Boyen C."/>
        </authorList>
    </citation>
    <scope>NUCLEOTIDE SEQUENCE [LARGE SCALE GENOMIC DNA]</scope>
    <source>
        <strain evidence="4">cv. Stackhouse</strain>
    </source>
</reference>
<dbReference type="InterPro" id="IPR024867">
    <property type="entry name" value="NFRKB"/>
</dbReference>
<dbReference type="CDD" id="cd21865">
    <property type="entry name" value="DEUBAD_NFRKB"/>
    <property type="match status" value="1"/>
</dbReference>
<dbReference type="PANTHER" id="PTHR13052:SF3">
    <property type="entry name" value="NUCLEAR FACTOR RELATED TO KAPPA-B-BINDING PROTEIN"/>
    <property type="match status" value="1"/>
</dbReference>
<keyword evidence="4" id="KW-1185">Reference proteome</keyword>
<gene>
    <name evidence="3" type="ORF">CHC_T00007713001</name>
</gene>
<proteinExistence type="predicted"/>
<dbReference type="Proteomes" id="UP000012073">
    <property type="component" value="Unassembled WGS sequence"/>
</dbReference>
<dbReference type="Gramene" id="CDF41171">
    <property type="protein sequence ID" value="CDF41171"/>
    <property type="gene ID" value="CHC_T00007713001"/>
</dbReference>
<dbReference type="OMA" id="DERESMA"/>
<feature type="compositionally biased region" description="Basic residues" evidence="1">
    <location>
        <begin position="41"/>
        <end position="57"/>
    </location>
</feature>
<dbReference type="Pfam" id="PF25793">
    <property type="entry name" value="WHD_2nd_NFRKB"/>
    <property type="match status" value="1"/>
</dbReference>
<feature type="region of interest" description="Disordered" evidence="1">
    <location>
        <begin position="456"/>
        <end position="482"/>
    </location>
</feature>
<evidence type="ECO:0000256" key="1">
    <source>
        <dbReference type="SAM" id="MobiDB-lite"/>
    </source>
</evidence>
<dbReference type="RefSeq" id="XP_005711465.1">
    <property type="nucleotide sequence ID" value="XM_005711408.1"/>
</dbReference>
<feature type="compositionally biased region" description="Basic residues" evidence="1">
    <location>
        <begin position="471"/>
        <end position="482"/>
    </location>
</feature>
<feature type="compositionally biased region" description="Polar residues" evidence="1">
    <location>
        <begin position="456"/>
        <end position="468"/>
    </location>
</feature>
<dbReference type="InterPro" id="IPR057748">
    <property type="entry name" value="NFRKB_WH_2"/>
</dbReference>
<name>R7QUK9_CHOCR</name>
<evidence type="ECO:0000259" key="2">
    <source>
        <dbReference type="Pfam" id="PF25793"/>
    </source>
</evidence>
<sequence length="482" mass="54711">MSPTSVSSDDDFYDVPQFVFVPKHKTHLSPSAPRSMEPQKPKPKGKGGPGKKRSRIKPKSDINAREATVRSLDHLGLTARPISSAAKPPPPKRAYGRGKRKLGRKKPDEDDAAASSGDEYAGNLLDTYIGQVGACRALGLQAADVLNLHAWRRLTEEERDSLRAHLPQSFSRKEKEDTVHRLLQGDSIYFGSPRDRMFDAVAAGCTHPRVRRWRLRVTLIERRHHLLTLREFHDRTVRRLLARKACIEVAQDSLAGLAAVGGNLTKKGGALQALPGRISATAEAAAQRQVNEWDADRWRRVLDFRNQETQRYNVPERAYRYENPWGQSIVGPLKRGPALDGGRPREHVLLRNERPSHVTILCIVRDAASRLLNNRGTRADICDLLRDSQYLREHATFQQLNTVVSGALDRLHYEENAPVRYDAETKEWCYLHNDMDVHDFERPVWARESNVKQDTVTLHSTRNSTSAIVRSRPKKKRRKKMS</sequence>
<dbReference type="OrthoDB" id="70874at2759"/>
<organism evidence="3 4">
    <name type="scientific">Chondrus crispus</name>
    <name type="common">Carrageen Irish moss</name>
    <name type="synonym">Polymorpha crispa</name>
    <dbReference type="NCBI Taxonomy" id="2769"/>
    <lineage>
        <taxon>Eukaryota</taxon>
        <taxon>Rhodophyta</taxon>
        <taxon>Florideophyceae</taxon>
        <taxon>Rhodymeniophycidae</taxon>
        <taxon>Gigartinales</taxon>
        <taxon>Gigartinaceae</taxon>
        <taxon>Chondrus</taxon>
    </lineage>
</organism>
<feature type="compositionally biased region" description="Basic residues" evidence="1">
    <location>
        <begin position="94"/>
        <end position="104"/>
    </location>
</feature>
<dbReference type="AlphaFoldDB" id="R7QUK9"/>
<evidence type="ECO:0000313" key="3">
    <source>
        <dbReference type="EMBL" id="CDF41171.1"/>
    </source>
</evidence>
<accession>R7QUK9</accession>
<feature type="domain" description="Nuclear factor related to kappa-B-binding protein second winged helix" evidence="2">
    <location>
        <begin position="303"/>
        <end position="436"/>
    </location>
</feature>
<dbReference type="STRING" id="2769.R7QUK9"/>
<evidence type="ECO:0000313" key="4">
    <source>
        <dbReference type="Proteomes" id="UP000012073"/>
    </source>
</evidence>
<dbReference type="GO" id="GO:0031011">
    <property type="term" value="C:Ino80 complex"/>
    <property type="evidence" value="ECO:0007669"/>
    <property type="project" value="InterPro"/>
</dbReference>
<feature type="compositionally biased region" description="Basic and acidic residues" evidence="1">
    <location>
        <begin position="58"/>
        <end position="73"/>
    </location>
</feature>
<dbReference type="PANTHER" id="PTHR13052">
    <property type="entry name" value="NFRKB-RELATED"/>
    <property type="match status" value="1"/>
</dbReference>
<dbReference type="GeneID" id="17319180"/>
<dbReference type="KEGG" id="ccp:CHC_T00007713001"/>
<dbReference type="EMBL" id="HG002320">
    <property type="protein sequence ID" value="CDF41171.1"/>
    <property type="molecule type" value="Genomic_DNA"/>
</dbReference>
<protein>
    <recommendedName>
        <fullName evidence="2">Nuclear factor related to kappa-B-binding protein second winged helix domain-containing protein</fullName>
    </recommendedName>
</protein>